<dbReference type="GO" id="GO:0032259">
    <property type="term" value="P:methylation"/>
    <property type="evidence" value="ECO:0007669"/>
    <property type="project" value="UniProtKB-KW"/>
</dbReference>
<name>A0ABT1HLY8_STRSD</name>
<comment type="caution">
    <text evidence="5">The sequence shown here is derived from an EMBL/GenBank/DDBJ whole genome shotgun (WGS) entry which is preliminary data.</text>
</comment>
<proteinExistence type="predicted"/>
<keyword evidence="2" id="KW-0808">Transferase</keyword>
<dbReference type="InterPro" id="IPR041698">
    <property type="entry name" value="Methyltransf_25"/>
</dbReference>
<evidence type="ECO:0000259" key="4">
    <source>
        <dbReference type="Pfam" id="PF13649"/>
    </source>
</evidence>
<dbReference type="Pfam" id="PF13649">
    <property type="entry name" value="Methyltransf_25"/>
    <property type="match status" value="1"/>
</dbReference>
<dbReference type="CDD" id="cd02440">
    <property type="entry name" value="AdoMet_MTases"/>
    <property type="match status" value="1"/>
</dbReference>
<dbReference type="InterPro" id="IPR029063">
    <property type="entry name" value="SAM-dependent_MTases_sf"/>
</dbReference>
<feature type="domain" description="Methyltransferase" evidence="4">
    <location>
        <begin position="64"/>
        <end position="156"/>
    </location>
</feature>
<dbReference type="EMBL" id="JAMTCP010000001">
    <property type="protein sequence ID" value="MCP2256522.1"/>
    <property type="molecule type" value="Genomic_DNA"/>
</dbReference>
<evidence type="ECO:0000313" key="6">
    <source>
        <dbReference type="Proteomes" id="UP001205311"/>
    </source>
</evidence>
<keyword evidence="1 5" id="KW-0489">Methyltransferase</keyword>
<dbReference type="SUPFAM" id="SSF53335">
    <property type="entry name" value="S-adenosyl-L-methionine-dependent methyltransferases"/>
    <property type="match status" value="1"/>
</dbReference>
<keyword evidence="3" id="KW-0949">S-adenosyl-L-methionine</keyword>
<keyword evidence="6" id="KW-1185">Reference proteome</keyword>
<accession>A0ABT1HLY8</accession>
<reference evidence="5 6" key="1">
    <citation type="submission" date="2022-06" db="EMBL/GenBank/DDBJ databases">
        <title>Genomic Encyclopedia of Archaeal and Bacterial Type Strains, Phase II (KMG-II): from individual species to whole genera.</title>
        <authorList>
            <person name="Goeker M."/>
        </authorList>
    </citation>
    <scope>NUCLEOTIDE SEQUENCE [LARGE SCALE GENOMIC DNA]</scope>
    <source>
        <strain evidence="5 6">DSM 40477</strain>
    </source>
</reference>
<dbReference type="RefSeq" id="WP_253667517.1">
    <property type="nucleotide sequence ID" value="NZ_JAMTCP010000001.1"/>
</dbReference>
<organism evidence="5 6">
    <name type="scientific">Streptoalloteichus tenebrarius (strain ATCC 17920 / DSM 40477 / JCM 4838 / CBS 697.72 / NBRC 16177 / NCIMB 11028 / NRRL B-12390 / A12253. 1 / ISP 5477)</name>
    <name type="common">Streptomyces tenebrarius</name>
    <dbReference type="NCBI Taxonomy" id="1933"/>
    <lineage>
        <taxon>Bacteria</taxon>
        <taxon>Bacillati</taxon>
        <taxon>Actinomycetota</taxon>
        <taxon>Actinomycetes</taxon>
        <taxon>Pseudonocardiales</taxon>
        <taxon>Pseudonocardiaceae</taxon>
        <taxon>Streptoalloteichus</taxon>
    </lineage>
</organism>
<dbReference type="Gene3D" id="3.40.50.150">
    <property type="entry name" value="Vaccinia Virus protein VP39"/>
    <property type="match status" value="1"/>
</dbReference>
<dbReference type="PANTHER" id="PTHR43464">
    <property type="entry name" value="METHYLTRANSFERASE"/>
    <property type="match status" value="1"/>
</dbReference>
<evidence type="ECO:0000256" key="2">
    <source>
        <dbReference type="ARBA" id="ARBA00022679"/>
    </source>
</evidence>
<gene>
    <name evidence="5" type="ORF">LX15_000205</name>
</gene>
<sequence length="278" mass="30801">MTRPDEERQTLGTADAYREWAPFYDADYAHVRFDRVARAFHDLAVRHGSAEHDGQEGQGRCRLVDLGCGTGASALAFASLGYRVTGCDLSPAMLDVARGKPGADRITFVEADLRALPDLGRFDVATAMTDPLSHLLTDDEFAAALAGVARSLVPGGVLVFDQRNEHAYRRLSGRTLVARSRDQLMTWDVLEQSTSDGVAVFGMRITRHLWAGEGERQRQITHQHFLRHRGESLIRRLLRDAGLPCVAVHGLSDHGHLNDRPHAEDQQTTLYVARKPLS</sequence>
<dbReference type="Gene3D" id="2.20.130.10">
    <property type="entry name" value="CAC2371-like domains"/>
    <property type="match status" value="1"/>
</dbReference>
<dbReference type="Proteomes" id="UP001205311">
    <property type="component" value="Unassembled WGS sequence"/>
</dbReference>
<dbReference type="PANTHER" id="PTHR43464:SF19">
    <property type="entry name" value="UBIQUINONE BIOSYNTHESIS O-METHYLTRANSFERASE, MITOCHONDRIAL"/>
    <property type="match status" value="1"/>
</dbReference>
<evidence type="ECO:0000313" key="5">
    <source>
        <dbReference type="EMBL" id="MCP2256522.1"/>
    </source>
</evidence>
<evidence type="ECO:0000256" key="3">
    <source>
        <dbReference type="ARBA" id="ARBA00022691"/>
    </source>
</evidence>
<protein>
    <submittedName>
        <fullName evidence="5">Methyltransferase domain-containing protein</fullName>
    </submittedName>
</protein>
<dbReference type="GO" id="GO:0008168">
    <property type="term" value="F:methyltransferase activity"/>
    <property type="evidence" value="ECO:0007669"/>
    <property type="project" value="UniProtKB-KW"/>
</dbReference>
<evidence type="ECO:0000256" key="1">
    <source>
        <dbReference type="ARBA" id="ARBA00022603"/>
    </source>
</evidence>